<evidence type="ECO:0000313" key="2">
    <source>
        <dbReference type="EMBL" id="KAK0593756.1"/>
    </source>
</evidence>
<protein>
    <recommendedName>
        <fullName evidence="1">Vacuolar protein sorting-associated protein 13 VPS13 adaptor binding domain-containing protein</fullName>
    </recommendedName>
</protein>
<dbReference type="EMBL" id="JAUESC010000242">
    <property type="protein sequence ID" value="KAK0593756.1"/>
    <property type="molecule type" value="Genomic_DNA"/>
</dbReference>
<sequence>MNIEENVNDNTNNGFLVPVVFDVSVQGYNSRPNISWPGFPLPLHLAEAGRMRWRPLGKSYLWSEAHNISNILLQESKLGYLRSFVCYPSHPSSDPFRCCISVQNIMLPSSVSSRKVSSCRANNSKNRFIHLVTLSTPFVVNNYLPETVTLTIETGGITRTALLSEVQTSFHDIDPSHDLGLELNIHGFRPSVLKFPRAETFSTVAKLSATNFSLSENVTLVPVLSSDSTYVIVEKTMNAFSGAREVFISVPFLLYNCTGFPLIVSHSTDENKGSGCTVACSYDLGEQELQEGKKDGLSLLSLTRTPMLELLKLMAGKFFVEKSYCFN</sequence>
<dbReference type="PANTHER" id="PTHR16166">
    <property type="entry name" value="VACUOLAR PROTEIN SORTING-ASSOCIATED PROTEIN VPS13"/>
    <property type="match status" value="1"/>
</dbReference>
<dbReference type="InterPro" id="IPR009543">
    <property type="entry name" value="VPS13_VAB"/>
</dbReference>
<dbReference type="GO" id="GO:0006623">
    <property type="term" value="P:protein targeting to vacuole"/>
    <property type="evidence" value="ECO:0007669"/>
    <property type="project" value="TreeGrafter"/>
</dbReference>
<name>A0AA39VWV2_ACESA</name>
<organism evidence="2 3">
    <name type="scientific">Acer saccharum</name>
    <name type="common">Sugar maple</name>
    <dbReference type="NCBI Taxonomy" id="4024"/>
    <lineage>
        <taxon>Eukaryota</taxon>
        <taxon>Viridiplantae</taxon>
        <taxon>Streptophyta</taxon>
        <taxon>Embryophyta</taxon>
        <taxon>Tracheophyta</taxon>
        <taxon>Spermatophyta</taxon>
        <taxon>Magnoliopsida</taxon>
        <taxon>eudicotyledons</taxon>
        <taxon>Gunneridae</taxon>
        <taxon>Pentapetalae</taxon>
        <taxon>rosids</taxon>
        <taxon>malvids</taxon>
        <taxon>Sapindales</taxon>
        <taxon>Sapindaceae</taxon>
        <taxon>Hippocastanoideae</taxon>
        <taxon>Acereae</taxon>
        <taxon>Acer</taxon>
    </lineage>
</organism>
<keyword evidence="3" id="KW-1185">Reference proteome</keyword>
<reference evidence="2" key="1">
    <citation type="journal article" date="2022" name="Plant J.">
        <title>Strategies of tolerance reflected in two North American maple genomes.</title>
        <authorList>
            <person name="McEvoy S.L."/>
            <person name="Sezen U.U."/>
            <person name="Trouern-Trend A."/>
            <person name="McMahon S.M."/>
            <person name="Schaberg P.G."/>
            <person name="Yang J."/>
            <person name="Wegrzyn J.L."/>
            <person name="Swenson N.G."/>
        </authorList>
    </citation>
    <scope>NUCLEOTIDE SEQUENCE</scope>
    <source>
        <strain evidence="2">NS2018</strain>
    </source>
</reference>
<dbReference type="InterPro" id="IPR026847">
    <property type="entry name" value="VPS13"/>
</dbReference>
<accession>A0AA39VWV2</accession>
<comment type="caution">
    <text evidence="2">The sequence shown here is derived from an EMBL/GenBank/DDBJ whole genome shotgun (WGS) entry which is preliminary data.</text>
</comment>
<dbReference type="PANTHER" id="PTHR16166:SF143">
    <property type="entry name" value="PROTEIN SORTING-ASSOCIATED PROTEIN, PUTATIVE (DUF1162)-RELATED"/>
    <property type="match status" value="1"/>
</dbReference>
<dbReference type="Proteomes" id="UP001168877">
    <property type="component" value="Unassembled WGS sequence"/>
</dbReference>
<reference evidence="2" key="2">
    <citation type="submission" date="2023-06" db="EMBL/GenBank/DDBJ databases">
        <authorList>
            <person name="Swenson N.G."/>
            <person name="Wegrzyn J.L."/>
            <person name="Mcevoy S.L."/>
        </authorList>
    </citation>
    <scope>NUCLEOTIDE SEQUENCE</scope>
    <source>
        <strain evidence="2">NS2018</strain>
        <tissue evidence="2">Leaf</tissue>
    </source>
</reference>
<evidence type="ECO:0000259" key="1">
    <source>
        <dbReference type="Pfam" id="PF25036"/>
    </source>
</evidence>
<proteinExistence type="predicted"/>
<gene>
    <name evidence="2" type="ORF">LWI29_016263</name>
</gene>
<dbReference type="AlphaFoldDB" id="A0AA39VWV2"/>
<feature type="domain" description="Vacuolar protein sorting-associated protein 13 VPS13 adaptor binding" evidence="1">
    <location>
        <begin position="40"/>
        <end position="270"/>
    </location>
</feature>
<dbReference type="GO" id="GO:0045053">
    <property type="term" value="P:protein retention in Golgi apparatus"/>
    <property type="evidence" value="ECO:0007669"/>
    <property type="project" value="TreeGrafter"/>
</dbReference>
<evidence type="ECO:0000313" key="3">
    <source>
        <dbReference type="Proteomes" id="UP001168877"/>
    </source>
</evidence>
<dbReference type="Pfam" id="PF25036">
    <property type="entry name" value="VPS13_VAB"/>
    <property type="match status" value="1"/>
</dbReference>